<dbReference type="SUPFAM" id="SSF51182">
    <property type="entry name" value="RmlC-like cupins"/>
    <property type="match status" value="1"/>
</dbReference>
<dbReference type="EMBL" id="RZIJ01000023">
    <property type="protein sequence ID" value="RUQ66105.1"/>
    <property type="molecule type" value="Genomic_DNA"/>
</dbReference>
<dbReference type="Gene3D" id="2.60.120.10">
    <property type="entry name" value="Jelly Rolls"/>
    <property type="match status" value="1"/>
</dbReference>
<organism evidence="3 4">
    <name type="scientific">Azospirillum doebereinerae</name>
    <dbReference type="NCBI Taxonomy" id="92933"/>
    <lineage>
        <taxon>Bacteria</taxon>
        <taxon>Pseudomonadati</taxon>
        <taxon>Pseudomonadota</taxon>
        <taxon>Alphaproteobacteria</taxon>
        <taxon>Rhodospirillales</taxon>
        <taxon>Azospirillaceae</taxon>
        <taxon>Azospirillum</taxon>
    </lineage>
</organism>
<dbReference type="RefSeq" id="WP_127002653.1">
    <property type="nucleotide sequence ID" value="NZ_JBNPXW010000001.1"/>
</dbReference>
<keyword evidence="4" id="KW-1185">Reference proteome</keyword>
<name>A0A433J319_9PROT</name>
<feature type="domain" description="HTH cro/C1-type" evidence="2">
    <location>
        <begin position="16"/>
        <end position="70"/>
    </location>
</feature>
<dbReference type="CDD" id="cd00093">
    <property type="entry name" value="HTH_XRE"/>
    <property type="match status" value="1"/>
</dbReference>
<dbReference type="GO" id="GO:0003677">
    <property type="term" value="F:DNA binding"/>
    <property type="evidence" value="ECO:0007669"/>
    <property type="project" value="UniProtKB-KW"/>
</dbReference>
<accession>A0A433J319</accession>
<keyword evidence="1" id="KW-0238">DNA-binding</keyword>
<dbReference type="Gene3D" id="1.10.260.40">
    <property type="entry name" value="lambda repressor-like DNA-binding domains"/>
    <property type="match status" value="1"/>
</dbReference>
<dbReference type="GO" id="GO:0005829">
    <property type="term" value="C:cytosol"/>
    <property type="evidence" value="ECO:0007669"/>
    <property type="project" value="TreeGrafter"/>
</dbReference>
<comment type="caution">
    <text evidence="3">The sequence shown here is derived from an EMBL/GenBank/DDBJ whole genome shotgun (WGS) entry which is preliminary data.</text>
</comment>
<evidence type="ECO:0000256" key="1">
    <source>
        <dbReference type="ARBA" id="ARBA00023125"/>
    </source>
</evidence>
<protein>
    <submittedName>
        <fullName evidence="3">XRE family transcriptional regulator</fullName>
    </submittedName>
</protein>
<dbReference type="Proteomes" id="UP000280346">
    <property type="component" value="Unassembled WGS sequence"/>
</dbReference>
<dbReference type="InterPro" id="IPR050807">
    <property type="entry name" value="TransReg_Diox_bact_type"/>
</dbReference>
<evidence type="ECO:0000259" key="2">
    <source>
        <dbReference type="PROSITE" id="PS50943"/>
    </source>
</evidence>
<evidence type="ECO:0000313" key="4">
    <source>
        <dbReference type="Proteomes" id="UP000280346"/>
    </source>
</evidence>
<reference evidence="3 4" key="1">
    <citation type="submission" date="2018-12" db="EMBL/GenBank/DDBJ databases">
        <authorList>
            <person name="Yang Y."/>
        </authorList>
    </citation>
    <scope>NUCLEOTIDE SEQUENCE [LARGE SCALE GENOMIC DNA]</scope>
    <source>
        <strain evidence="3 4">GSF71</strain>
    </source>
</reference>
<proteinExistence type="predicted"/>
<dbReference type="GO" id="GO:0003700">
    <property type="term" value="F:DNA-binding transcription factor activity"/>
    <property type="evidence" value="ECO:0007669"/>
    <property type="project" value="TreeGrafter"/>
</dbReference>
<dbReference type="PANTHER" id="PTHR46797:SF10">
    <property type="entry name" value="BLR1115 PROTEIN"/>
    <property type="match status" value="1"/>
</dbReference>
<dbReference type="InterPro" id="IPR001387">
    <property type="entry name" value="Cro/C1-type_HTH"/>
</dbReference>
<evidence type="ECO:0000313" key="3">
    <source>
        <dbReference type="EMBL" id="RUQ66105.1"/>
    </source>
</evidence>
<dbReference type="InterPro" id="IPR010982">
    <property type="entry name" value="Lambda_DNA-bd_dom_sf"/>
</dbReference>
<dbReference type="InterPro" id="IPR011051">
    <property type="entry name" value="RmlC_Cupin_sf"/>
</dbReference>
<dbReference type="SUPFAM" id="SSF47413">
    <property type="entry name" value="lambda repressor-like DNA-binding domains"/>
    <property type="match status" value="1"/>
</dbReference>
<gene>
    <name evidence="3" type="ORF">EJ913_23980</name>
</gene>
<dbReference type="OrthoDB" id="189170at2"/>
<dbReference type="SMART" id="SM00530">
    <property type="entry name" value="HTH_XRE"/>
    <property type="match status" value="1"/>
</dbReference>
<dbReference type="CDD" id="cd02209">
    <property type="entry name" value="cupin_XRE_C"/>
    <property type="match status" value="1"/>
</dbReference>
<dbReference type="AlphaFoldDB" id="A0A433J319"/>
<dbReference type="PROSITE" id="PS50943">
    <property type="entry name" value="HTH_CROC1"/>
    <property type="match status" value="1"/>
</dbReference>
<dbReference type="Pfam" id="PF01381">
    <property type="entry name" value="HTH_3"/>
    <property type="match status" value="1"/>
</dbReference>
<sequence length="193" mass="21089">MSTEFTSLEKRLAHRIRAEREKRGWSLADLAARSGVSRAMISKIEREESSPTAALLGRLSAAFGITLSQLLARIEDGGGRLNRHAEQERWTDPATGFQRRALTPAIPGGAPLELVWGDLPAGAEVAYPAAAYGMIDDQQILVVEGRLCFRQGEASYDLAPGDCLRLGPPEDCVFVNPGTTPCRYVIAILRRDR</sequence>
<dbReference type="InterPro" id="IPR014710">
    <property type="entry name" value="RmlC-like_jellyroll"/>
</dbReference>
<dbReference type="PANTHER" id="PTHR46797">
    <property type="entry name" value="HTH-TYPE TRANSCRIPTIONAL REGULATOR"/>
    <property type="match status" value="1"/>
</dbReference>